<gene>
    <name evidence="2" type="ORF">OSB1V03_LOCUS12525</name>
</gene>
<dbReference type="Proteomes" id="UP000759131">
    <property type="component" value="Unassembled WGS sequence"/>
</dbReference>
<evidence type="ECO:0000313" key="3">
    <source>
        <dbReference type="Proteomes" id="UP000759131"/>
    </source>
</evidence>
<reference evidence="2" key="1">
    <citation type="submission" date="2020-11" db="EMBL/GenBank/DDBJ databases">
        <authorList>
            <person name="Tran Van P."/>
        </authorList>
    </citation>
    <scope>NUCLEOTIDE SEQUENCE</scope>
</reference>
<sequence length="407" mass="46761">MTFSGNRVDCYVKYQSGNTTDIVTNCTDGKTYNIDTDSQYNPKDLIFRATYNRDDNWLIVYNKTLPNIWCYSPNESPKNRLVKNETKCRANINQSKLFVDYMDSSLLKDIEGVVDYGRGNDIYLSFVFLNINGKPFHCYAHNCNLIELLSECFPPRVQEKTDWSAGCPLNCTTKHCPLSGNTGDIVTECINDKNYNTDIDTDSQYNPKDLIFRATDSRDDNWLIVYDKTDANIWCYSPNESPKNKLVKNETKCRANMKQNKLIVDSINPSLRKDIEAVVDIAIDNDIFVYYIFFNINGKPKYCTQSFRGSECNSRDDLIDLFAESYPPRAHEKGWSAGLIVLITVVVMICVQLFCWLLWCWKLQHTTPLAKYLWDSFLSNSSKTGDSILKSTSPNCSQITRRSNTKN</sequence>
<feature type="transmembrane region" description="Helical" evidence="1">
    <location>
        <begin position="335"/>
        <end position="361"/>
    </location>
</feature>
<keyword evidence="1" id="KW-0812">Transmembrane</keyword>
<dbReference type="EMBL" id="OC865027">
    <property type="protein sequence ID" value="CAD7632120.1"/>
    <property type="molecule type" value="Genomic_DNA"/>
</dbReference>
<evidence type="ECO:0000313" key="2">
    <source>
        <dbReference type="EMBL" id="CAD7632120.1"/>
    </source>
</evidence>
<keyword evidence="3" id="KW-1185">Reference proteome</keyword>
<protein>
    <submittedName>
        <fullName evidence="2">Uncharacterized protein</fullName>
    </submittedName>
</protein>
<organism evidence="2">
    <name type="scientific">Medioppia subpectinata</name>
    <dbReference type="NCBI Taxonomy" id="1979941"/>
    <lineage>
        <taxon>Eukaryota</taxon>
        <taxon>Metazoa</taxon>
        <taxon>Ecdysozoa</taxon>
        <taxon>Arthropoda</taxon>
        <taxon>Chelicerata</taxon>
        <taxon>Arachnida</taxon>
        <taxon>Acari</taxon>
        <taxon>Acariformes</taxon>
        <taxon>Sarcoptiformes</taxon>
        <taxon>Oribatida</taxon>
        <taxon>Brachypylina</taxon>
        <taxon>Oppioidea</taxon>
        <taxon>Oppiidae</taxon>
        <taxon>Medioppia</taxon>
    </lineage>
</organism>
<dbReference type="AlphaFoldDB" id="A0A7R9KZH7"/>
<keyword evidence="1" id="KW-0472">Membrane</keyword>
<keyword evidence="1" id="KW-1133">Transmembrane helix</keyword>
<dbReference type="EMBL" id="CAJPIZ010010452">
    <property type="protein sequence ID" value="CAG2112550.1"/>
    <property type="molecule type" value="Genomic_DNA"/>
</dbReference>
<accession>A0A7R9KZH7</accession>
<evidence type="ECO:0000256" key="1">
    <source>
        <dbReference type="SAM" id="Phobius"/>
    </source>
</evidence>
<name>A0A7R9KZH7_9ACAR</name>
<proteinExistence type="predicted"/>